<dbReference type="GO" id="GO:0008158">
    <property type="term" value="F:hedgehog receptor activity"/>
    <property type="evidence" value="ECO:0007669"/>
    <property type="project" value="InterPro"/>
</dbReference>
<feature type="transmembrane region" description="Helical" evidence="9">
    <location>
        <begin position="1084"/>
        <end position="1108"/>
    </location>
</feature>
<organism evidence="11">
    <name type="scientific">Parasteatoda tepidariorum</name>
    <name type="common">Common house spider</name>
    <name type="synonym">Achaearanea tepidariorum</name>
    <dbReference type="NCBI Taxonomy" id="114398"/>
    <lineage>
        <taxon>Eukaryota</taxon>
        <taxon>Metazoa</taxon>
        <taxon>Ecdysozoa</taxon>
        <taxon>Arthropoda</taxon>
        <taxon>Chelicerata</taxon>
        <taxon>Arachnida</taxon>
        <taxon>Araneae</taxon>
        <taxon>Araneomorphae</taxon>
        <taxon>Entelegynae</taxon>
        <taxon>Araneoidea</taxon>
        <taxon>Theridiidae</taxon>
        <taxon>Parasteatoda</taxon>
    </lineage>
</organism>
<evidence type="ECO:0000256" key="1">
    <source>
        <dbReference type="ARBA" id="ARBA00004141"/>
    </source>
</evidence>
<comment type="similarity">
    <text evidence="2">Belongs to the patched family.</text>
</comment>
<feature type="transmembrane region" description="Helical" evidence="9">
    <location>
        <begin position="992"/>
        <end position="1014"/>
    </location>
</feature>
<dbReference type="GeneID" id="107440240"/>
<feature type="transmembrane region" description="Helical" evidence="9">
    <location>
        <begin position="563"/>
        <end position="588"/>
    </location>
</feature>
<dbReference type="CTD" id="35851"/>
<feature type="compositionally biased region" description="Low complexity" evidence="8">
    <location>
        <begin position="1262"/>
        <end position="1285"/>
    </location>
</feature>
<dbReference type="EMBL" id="AB433900">
    <property type="protein sequence ID" value="BAI83404.1"/>
    <property type="molecule type" value="mRNA"/>
</dbReference>
<protein>
    <submittedName>
        <fullName evidence="11">Patched</fullName>
    </submittedName>
</protein>
<dbReference type="SUPFAM" id="SSF82866">
    <property type="entry name" value="Multidrug efflux transporter AcrB transmembrane domain"/>
    <property type="match status" value="2"/>
</dbReference>
<proteinExistence type="evidence at transcript level"/>
<evidence type="ECO:0000256" key="9">
    <source>
        <dbReference type="SAM" id="Phobius"/>
    </source>
</evidence>
<dbReference type="GO" id="GO:0045879">
    <property type="term" value="P:negative regulation of smoothened signaling pathway"/>
    <property type="evidence" value="ECO:0007669"/>
    <property type="project" value="TreeGrafter"/>
</dbReference>
<feature type="compositionally biased region" description="Polar residues" evidence="8">
    <location>
        <begin position="1251"/>
        <end position="1261"/>
    </location>
</feature>
<feature type="compositionally biased region" description="Low complexity" evidence="8">
    <location>
        <begin position="1224"/>
        <end position="1244"/>
    </location>
</feature>
<feature type="domain" description="SSD" evidence="10">
    <location>
        <begin position="429"/>
        <end position="588"/>
    </location>
</feature>
<evidence type="ECO:0000259" key="10">
    <source>
        <dbReference type="PROSITE" id="PS50156"/>
    </source>
</evidence>
<dbReference type="OMA" id="HLYDTEW"/>
<dbReference type="NCBIfam" id="TIGR00918">
    <property type="entry name" value="2A060602"/>
    <property type="match status" value="1"/>
</dbReference>
<feature type="region of interest" description="Disordered" evidence="8">
    <location>
        <begin position="1300"/>
        <end position="1332"/>
    </location>
</feature>
<dbReference type="OrthoDB" id="5873834at2759"/>
<evidence type="ECO:0000313" key="11">
    <source>
        <dbReference type="EMBL" id="BAI83404.1"/>
    </source>
</evidence>
<dbReference type="Pfam" id="PF12349">
    <property type="entry name" value="Sterol-sensing"/>
    <property type="match status" value="1"/>
</dbReference>
<dbReference type="PROSITE" id="PS50156">
    <property type="entry name" value="SSD"/>
    <property type="match status" value="2"/>
</dbReference>
<reference evidence="11" key="1">
    <citation type="journal article" date="2010" name="Development">
        <title>Cell migration that orients the dorsoventral axis is coordinated with anteroposterior patterning mediated by Hedgehog signaling in the early spider embryo.</title>
        <authorList>
            <person name="Akiyama-Oda Y."/>
            <person name="Oda H."/>
        </authorList>
    </citation>
    <scope>NUCLEOTIDE SEQUENCE</scope>
</reference>
<keyword evidence="7" id="KW-0325">Glycoprotein</keyword>
<dbReference type="KEGG" id="ptep:107440240"/>
<evidence type="ECO:0000256" key="4">
    <source>
        <dbReference type="ARBA" id="ARBA00022989"/>
    </source>
</evidence>
<evidence type="ECO:0000256" key="7">
    <source>
        <dbReference type="ARBA" id="ARBA00023180"/>
    </source>
</evidence>
<dbReference type="PANTHER" id="PTHR46022:SF1">
    <property type="entry name" value="PROTEIN PATCHED"/>
    <property type="match status" value="1"/>
</dbReference>
<sequence>MISMRQSNTRDQGTRVSSKEASLRPDSDLFTRTTWADASLALAQVKKGKAIGNRDALAIRAWLQKRLYYLGCGIQRNAGKIIFLGLLFLGCCCIGLKSLSLETDIEKLWVEDGGRLAKELGYMKKTLGEGVGSTNQIVIHTPKEKGANVLHPDTLLTHLQVLKAAIQISVEVFDIPWSLKDLCYSPSFPLFEKHYLDMPLENLFPCAIITPLDCFWEGSKLLGPEFPVKIPGLNRYVQWTNLNPQWLMDTVKNFGNYVQSLPLHTIESFMKRAGITTAYQEKPCLQPLDEECPATAPNKRNRQPLDIGAKMTGGCYGFATKYMHWPEDVLLGGITKNKSGHIVKAEALQTIVQLMAEKEKFEYWRDHIKVHNLDWSIDKAKKVIEAWQRKFNEIIAKESQAANVTKRNSINVFSTTSLGDIMKDFSTINTYFVLLGYVAMVIYVIICMFRYDPVDSSLGIGVAGVLLVTFSVAAGLGCCSIFGIVYNAATTQVLPFLALGLGMNNVFLIVHQYLLCASLEEYQDQLAGEILRRTGVNMALTSVSVIGAFTVAYIIPIPALRSFVLQAGVLIAFSTVTILIIFSAIISIDFKRRTSYRMDVFCCIDFSKSHSENVENHYQPLRAPPSSSSVVLRQAVTHALPPDGSHVITVLAPSGGRQTNQSSQQTGASTESNNKLENLQTEENIADINYTEVCYTWSLLTWFANRILAPFLLQPLVKFLIVVFGIGLICAGMWGIMQVKDGLDLTDIVPRNTNEYQFLNQRAKYFGFFNMFVVTQGSFEYPTNQQLLYDYHEAFTRVGKIIKNDNGGLPEFWLTMFRDWLIGLQKAFDEEWKKGCITQENWCSNATDDSIMAYKLLVQTGRIDNPVDKSLVKSMRLVDSSGIINPKAFYNYLSAWVSNDALAYSASQANFVPEPRRWTHDPQDVELKMPKSQPLVYAQMPFFLSGLGTTEEITETIRDVRTICEKFEDKGLPNFPTGLPFVHWEQYLSLRYYLGLAMLCIFLAIFFVIAVALFNLWAAAFVVIFIAVIIVELFGFMGLTGIKLSAVPAVILIAAVGLGVEFTVHLIMSFITSIGNREERMGMALEYIFSPVVHGALSTLIGVIMLSFSEFDFIFRYFFTVLCALMLISMFNGFAFFPVLLSLIGPSAEVIPSDNSNRLQTPSPEPSPPIRQRVRLARPFHRRVYPRVPSEISLSTITEESGSCHSAEIIVQPEVTVETTTVTNTSNGTTTVNTTTNNDNNTDSQSDDSSKCNSPSDFKCNSPSGESTTTTTSTTNPNSGTTQTAVTTRVTATAKVKVEVHAPLSSSIDYSRYRRRRDSSSSRSSSARSSLT</sequence>
<dbReference type="Gene3D" id="1.20.1640.10">
    <property type="entry name" value="Multidrug efflux transporter AcrB transmembrane domain"/>
    <property type="match status" value="2"/>
</dbReference>
<dbReference type="InterPro" id="IPR004766">
    <property type="entry name" value="TM_rcpt_patched"/>
</dbReference>
<evidence type="ECO:0000256" key="5">
    <source>
        <dbReference type="ARBA" id="ARBA00023136"/>
    </source>
</evidence>
<feature type="transmembrane region" description="Helical" evidence="9">
    <location>
        <begin position="716"/>
        <end position="737"/>
    </location>
</feature>
<evidence type="ECO:0000256" key="3">
    <source>
        <dbReference type="ARBA" id="ARBA00022692"/>
    </source>
</evidence>
<comment type="subcellular location">
    <subcellularLocation>
        <location evidence="1">Membrane</location>
        <topology evidence="1">Multi-pass membrane protein</topology>
    </subcellularLocation>
</comment>
<feature type="region of interest" description="Disordered" evidence="8">
    <location>
        <begin position="1"/>
        <end position="23"/>
    </location>
</feature>
<evidence type="ECO:0000256" key="6">
    <source>
        <dbReference type="ARBA" id="ARBA00023170"/>
    </source>
</evidence>
<evidence type="ECO:0000256" key="2">
    <source>
        <dbReference type="ARBA" id="ARBA00005585"/>
    </source>
</evidence>
<feature type="transmembrane region" description="Helical" evidence="9">
    <location>
        <begin position="431"/>
        <end position="451"/>
    </location>
</feature>
<dbReference type="InterPro" id="IPR053958">
    <property type="entry name" value="HMGCR/SNAP/NPC1-like_SSD"/>
</dbReference>
<dbReference type="PANTHER" id="PTHR46022">
    <property type="entry name" value="PROTEIN PATCHED"/>
    <property type="match status" value="1"/>
</dbReference>
<accession>D4AFK1</accession>
<feature type="transmembrane region" description="Helical" evidence="9">
    <location>
        <begin position="492"/>
        <end position="515"/>
    </location>
</feature>
<feature type="domain" description="SSD" evidence="10">
    <location>
        <begin position="1021"/>
        <end position="1143"/>
    </location>
</feature>
<feature type="compositionally biased region" description="Low complexity" evidence="8">
    <location>
        <begin position="1300"/>
        <end position="1310"/>
    </location>
</feature>
<feature type="region of interest" description="Disordered" evidence="8">
    <location>
        <begin position="1224"/>
        <end position="1285"/>
    </location>
</feature>
<feature type="transmembrane region" description="Helical" evidence="9">
    <location>
        <begin position="1048"/>
        <end position="1072"/>
    </location>
</feature>
<name>D4AFK1_PARTP</name>
<dbReference type="GO" id="GO:0005886">
    <property type="term" value="C:plasma membrane"/>
    <property type="evidence" value="ECO:0007669"/>
    <property type="project" value="TreeGrafter"/>
</dbReference>
<keyword evidence="6" id="KW-0675">Receptor</keyword>
<dbReference type="GO" id="GO:0005119">
    <property type="term" value="F:smoothened binding"/>
    <property type="evidence" value="ECO:0007669"/>
    <property type="project" value="TreeGrafter"/>
</dbReference>
<gene>
    <name evidence="11" type="primary">ptc</name>
</gene>
<feature type="compositionally biased region" description="Low complexity" evidence="8">
    <location>
        <begin position="1321"/>
        <end position="1332"/>
    </location>
</feature>
<keyword evidence="4 9" id="KW-1133">Transmembrane helix</keyword>
<feature type="transmembrane region" description="Helical" evidence="9">
    <location>
        <begin position="1114"/>
        <end position="1137"/>
    </location>
</feature>
<dbReference type="RefSeq" id="NP_001310737.1">
    <property type="nucleotide sequence ID" value="NM_001323808.1"/>
</dbReference>
<keyword evidence="3 9" id="KW-0812">Transmembrane</keyword>
<keyword evidence="5 9" id="KW-0472">Membrane</keyword>
<feature type="transmembrane region" description="Helical" evidence="9">
    <location>
        <begin position="536"/>
        <end position="557"/>
    </location>
</feature>
<feature type="compositionally biased region" description="Polar residues" evidence="8">
    <location>
        <begin position="1"/>
        <end position="16"/>
    </location>
</feature>
<feature type="region of interest" description="Disordered" evidence="8">
    <location>
        <begin position="656"/>
        <end position="676"/>
    </location>
</feature>
<dbReference type="GO" id="GO:0097108">
    <property type="term" value="F:hedgehog family protein binding"/>
    <property type="evidence" value="ECO:0007669"/>
    <property type="project" value="TreeGrafter"/>
</dbReference>
<feature type="transmembrane region" description="Helical" evidence="9">
    <location>
        <begin position="458"/>
        <end position="486"/>
    </location>
</feature>
<evidence type="ECO:0000256" key="8">
    <source>
        <dbReference type="SAM" id="MobiDB-lite"/>
    </source>
</evidence>
<feature type="transmembrane region" description="Helical" evidence="9">
    <location>
        <begin position="1021"/>
        <end position="1042"/>
    </location>
</feature>
<dbReference type="InterPro" id="IPR000731">
    <property type="entry name" value="SSD"/>
</dbReference>